<comment type="caution">
    <text evidence="5">The sequence shown here is derived from an EMBL/GenBank/DDBJ whole genome shotgun (WGS) entry which is preliminary data.</text>
</comment>
<dbReference type="Pfam" id="PF12833">
    <property type="entry name" value="HTH_18"/>
    <property type="match status" value="1"/>
</dbReference>
<dbReference type="InterPro" id="IPR014710">
    <property type="entry name" value="RmlC-like_jellyroll"/>
</dbReference>
<feature type="domain" description="HTH araC/xylS-type" evidence="4">
    <location>
        <begin position="172"/>
        <end position="270"/>
    </location>
</feature>
<dbReference type="InterPro" id="IPR003313">
    <property type="entry name" value="AraC-bd"/>
</dbReference>
<keyword evidence="3" id="KW-0804">Transcription</keyword>
<dbReference type="Gene3D" id="1.10.10.60">
    <property type="entry name" value="Homeodomain-like"/>
    <property type="match status" value="2"/>
</dbReference>
<dbReference type="PROSITE" id="PS00041">
    <property type="entry name" value="HTH_ARAC_FAMILY_1"/>
    <property type="match status" value="1"/>
</dbReference>
<dbReference type="Pfam" id="PF02311">
    <property type="entry name" value="AraC_binding"/>
    <property type="match status" value="1"/>
</dbReference>
<evidence type="ECO:0000259" key="4">
    <source>
        <dbReference type="PROSITE" id="PS01124"/>
    </source>
</evidence>
<dbReference type="Proteomes" id="UP001516620">
    <property type="component" value="Unassembled WGS sequence"/>
</dbReference>
<dbReference type="SMART" id="SM00342">
    <property type="entry name" value="HTH_ARAC"/>
    <property type="match status" value="1"/>
</dbReference>
<dbReference type="InterPro" id="IPR009057">
    <property type="entry name" value="Homeodomain-like_sf"/>
</dbReference>
<evidence type="ECO:0000313" key="5">
    <source>
        <dbReference type="EMBL" id="MBM6997500.1"/>
    </source>
</evidence>
<accession>A0ABS2HCA3</accession>
<sequence length="279" mass="32294">MTKHPTSSADLLASLNTELIYINKSDSDSQNWIGLKHSHHFAELFYVTGGTGEFLVRDERLPIKKHDVIIVNPNIEHTEISDFSDPLEYFVIGLNGISFISDEDTVPYVRFRDPDKSILLYLYKAFEEYNAKQEAYLELCKHLVQVMLILILRKKHVSINLSTTEKVPKEVALVKNYIDVHFKSNITLESMAEEAHINKYYLSHLFKKTYGVSPVKYLNQVRMDTAKFLLESTNYSVLEISEIIGFKSQSYFSQTFKREIGVAPLDYRKENRQKTRGPL</sequence>
<evidence type="ECO:0000256" key="1">
    <source>
        <dbReference type="ARBA" id="ARBA00023015"/>
    </source>
</evidence>
<dbReference type="Gene3D" id="2.60.120.10">
    <property type="entry name" value="Jelly Rolls"/>
    <property type="match status" value="1"/>
</dbReference>
<dbReference type="InterPro" id="IPR011051">
    <property type="entry name" value="RmlC_Cupin_sf"/>
</dbReference>
<dbReference type="EMBL" id="JADCNN020000019">
    <property type="protein sequence ID" value="MBM6997500.1"/>
    <property type="molecule type" value="Genomic_DNA"/>
</dbReference>
<keyword evidence="2" id="KW-0238">DNA-binding</keyword>
<organism evidence="5 6">
    <name type="scientific">Paenibacillus rhizolycopersici</name>
    <dbReference type="NCBI Taxonomy" id="2780073"/>
    <lineage>
        <taxon>Bacteria</taxon>
        <taxon>Bacillati</taxon>
        <taxon>Bacillota</taxon>
        <taxon>Bacilli</taxon>
        <taxon>Bacillales</taxon>
        <taxon>Paenibacillaceae</taxon>
        <taxon>Paenibacillus</taxon>
    </lineage>
</organism>
<evidence type="ECO:0000313" key="6">
    <source>
        <dbReference type="Proteomes" id="UP001516620"/>
    </source>
</evidence>
<dbReference type="InterPro" id="IPR020449">
    <property type="entry name" value="Tscrpt_reg_AraC-type_HTH"/>
</dbReference>
<gene>
    <name evidence="5" type="ORF">IM700_017720</name>
</gene>
<reference evidence="5 6" key="1">
    <citation type="submission" date="2021-01" db="EMBL/GenBank/DDBJ databases">
        <title>Paenibacillus sp.nov. isolated from the rhizosphere soil of tomato plant.</title>
        <authorList>
            <person name="Thin K.K."/>
            <person name="Zhang X."/>
            <person name="He S."/>
        </authorList>
    </citation>
    <scope>NUCLEOTIDE SEQUENCE [LARGE SCALE GENOMIC DNA]</scope>
    <source>
        <strain evidence="5 6">DXFW5</strain>
    </source>
</reference>
<dbReference type="PANTHER" id="PTHR43280:SF28">
    <property type="entry name" value="HTH-TYPE TRANSCRIPTIONAL ACTIVATOR RHAS"/>
    <property type="match status" value="1"/>
</dbReference>
<dbReference type="SUPFAM" id="SSF51182">
    <property type="entry name" value="RmlC-like cupins"/>
    <property type="match status" value="1"/>
</dbReference>
<dbReference type="SUPFAM" id="SSF46689">
    <property type="entry name" value="Homeodomain-like"/>
    <property type="match status" value="2"/>
</dbReference>
<dbReference type="PROSITE" id="PS01124">
    <property type="entry name" value="HTH_ARAC_FAMILY_2"/>
    <property type="match status" value="1"/>
</dbReference>
<keyword evidence="6" id="KW-1185">Reference proteome</keyword>
<proteinExistence type="predicted"/>
<dbReference type="RefSeq" id="WP_155607146.1">
    <property type="nucleotide sequence ID" value="NZ_JADCNN020000019.1"/>
</dbReference>
<dbReference type="PANTHER" id="PTHR43280">
    <property type="entry name" value="ARAC-FAMILY TRANSCRIPTIONAL REGULATOR"/>
    <property type="match status" value="1"/>
</dbReference>
<name>A0ABS2HCA3_9BACL</name>
<protein>
    <submittedName>
        <fullName evidence="5">Helix-turn-helix transcriptional regulator</fullName>
    </submittedName>
</protein>
<dbReference type="PRINTS" id="PR00032">
    <property type="entry name" value="HTHARAC"/>
</dbReference>
<dbReference type="InterPro" id="IPR018062">
    <property type="entry name" value="HTH_AraC-typ_CS"/>
</dbReference>
<keyword evidence="1" id="KW-0805">Transcription regulation</keyword>
<evidence type="ECO:0000256" key="2">
    <source>
        <dbReference type="ARBA" id="ARBA00023125"/>
    </source>
</evidence>
<evidence type="ECO:0000256" key="3">
    <source>
        <dbReference type="ARBA" id="ARBA00023163"/>
    </source>
</evidence>
<dbReference type="InterPro" id="IPR018060">
    <property type="entry name" value="HTH_AraC"/>
</dbReference>